<evidence type="ECO:0000256" key="4">
    <source>
        <dbReference type="ARBA" id="ARBA00022695"/>
    </source>
</evidence>
<evidence type="ECO:0000256" key="6">
    <source>
        <dbReference type="ARBA" id="ARBA00023134"/>
    </source>
</evidence>
<dbReference type="Proteomes" id="UP000253517">
    <property type="component" value="Unassembled WGS sequence"/>
</dbReference>
<dbReference type="GO" id="GO:0004475">
    <property type="term" value="F:mannose-1-phosphate guanylyltransferase (GTP) activity"/>
    <property type="evidence" value="ECO:0007669"/>
    <property type="project" value="UniProtKB-EC"/>
</dbReference>
<comment type="caution">
    <text evidence="10">The sequence shown here is derived from an EMBL/GenBank/DDBJ whole genome shotgun (WGS) entry which is preliminary data.</text>
</comment>
<protein>
    <recommendedName>
        <fullName evidence="2">mannose-1-phosphate guanylyltransferase</fullName>
        <ecNumber evidence="2">2.7.7.13</ecNumber>
    </recommendedName>
</protein>
<evidence type="ECO:0000256" key="5">
    <source>
        <dbReference type="ARBA" id="ARBA00022741"/>
    </source>
</evidence>
<dbReference type="SUPFAM" id="SSF53448">
    <property type="entry name" value="Nucleotide-diphospho-sugar transferases"/>
    <property type="match status" value="1"/>
</dbReference>
<dbReference type="InterPro" id="IPR054566">
    <property type="entry name" value="ManC/GMP-like_b-helix"/>
</dbReference>
<evidence type="ECO:0000256" key="1">
    <source>
        <dbReference type="ARBA" id="ARBA00006115"/>
    </source>
</evidence>
<dbReference type="InterPro" id="IPR049577">
    <property type="entry name" value="GMPP_N"/>
</dbReference>
<keyword evidence="6" id="KW-0342">GTP-binding</keyword>
<reference evidence="10 11" key="1">
    <citation type="submission" date="2018-07" db="EMBL/GenBank/DDBJ databases">
        <title>Genomic Encyclopedia of Type Strains, Phase IV (KMG-IV): sequencing the most valuable type-strain genomes for metagenomic binning, comparative biology and taxonomic classification.</title>
        <authorList>
            <person name="Goeker M."/>
        </authorList>
    </citation>
    <scope>NUCLEOTIDE SEQUENCE [LARGE SCALE GENOMIC DNA]</scope>
    <source>
        <strain evidence="10 11">DSM 21410</strain>
    </source>
</reference>
<dbReference type="Gene3D" id="3.90.550.10">
    <property type="entry name" value="Spore Coat Polysaccharide Biosynthesis Protein SpsA, Chain A"/>
    <property type="match status" value="1"/>
</dbReference>
<dbReference type="InterPro" id="IPR005835">
    <property type="entry name" value="NTP_transferase_dom"/>
</dbReference>
<evidence type="ECO:0000259" key="8">
    <source>
        <dbReference type="Pfam" id="PF00483"/>
    </source>
</evidence>
<evidence type="ECO:0000256" key="7">
    <source>
        <dbReference type="ARBA" id="ARBA00047343"/>
    </source>
</evidence>
<gene>
    <name evidence="10" type="ORF">DES35_101427</name>
</gene>
<dbReference type="CDD" id="cd02509">
    <property type="entry name" value="GDP-M1P_Guanylyltransferase"/>
    <property type="match status" value="1"/>
</dbReference>
<evidence type="ECO:0000313" key="10">
    <source>
        <dbReference type="EMBL" id="RCX05144.1"/>
    </source>
</evidence>
<sequence>MNSNFFSVILAGGVGSRFWPASTQAHPKQFHDILGTGRTLIQQTFDRVKRICPADNILISTSADYIKEVKTQLPEIPPSNIMAEPARRNTAPAIAYAVYKIFAKNPDASVLICPSDHLILKEAEFERIARLGLSLSQTSDVLLTIGIKPTRPDTGYGYIQYLPGPSIHPEIRKVKTFTEKPNKELAKMFLDSGDFLWNAGIFIWSVKACRSAFKKHLPEIHQTFERGLQYFNTNKETEYIAKVYPSCENQSVDYGIMEKADNVHVIPADLSWSDLGTWGSLYDHLAWDDCGNARVGKHIFTHDTCKNIISIEGNKVAVIDGLNEYIIVDTPHALLICRRENEQLIKNFVNVVKIKAGDQFV</sequence>
<proteinExistence type="inferred from homology"/>
<comment type="catalytic activity">
    <reaction evidence="7">
        <text>alpha-D-mannose 1-phosphate + GTP + H(+) = GDP-alpha-D-mannose + diphosphate</text>
        <dbReference type="Rhea" id="RHEA:15229"/>
        <dbReference type="ChEBI" id="CHEBI:15378"/>
        <dbReference type="ChEBI" id="CHEBI:33019"/>
        <dbReference type="ChEBI" id="CHEBI:37565"/>
        <dbReference type="ChEBI" id="CHEBI:57527"/>
        <dbReference type="ChEBI" id="CHEBI:58409"/>
        <dbReference type="EC" id="2.7.7.13"/>
    </reaction>
</comment>
<dbReference type="PANTHER" id="PTHR46390:SF1">
    <property type="entry name" value="MANNOSE-1-PHOSPHATE GUANYLYLTRANSFERASE"/>
    <property type="match status" value="1"/>
</dbReference>
<keyword evidence="4 10" id="KW-0548">Nucleotidyltransferase</keyword>
<evidence type="ECO:0000256" key="2">
    <source>
        <dbReference type="ARBA" id="ARBA00012387"/>
    </source>
</evidence>
<keyword evidence="3 10" id="KW-0808">Transferase</keyword>
<dbReference type="GO" id="GO:0009298">
    <property type="term" value="P:GDP-mannose biosynthetic process"/>
    <property type="evidence" value="ECO:0007669"/>
    <property type="project" value="TreeGrafter"/>
</dbReference>
<dbReference type="Pfam" id="PF00483">
    <property type="entry name" value="NTP_transferase"/>
    <property type="match status" value="1"/>
</dbReference>
<evidence type="ECO:0000256" key="3">
    <source>
        <dbReference type="ARBA" id="ARBA00022679"/>
    </source>
</evidence>
<accession>A0A369ACK1</accession>
<dbReference type="EMBL" id="QPJS01000001">
    <property type="protein sequence ID" value="RCX05144.1"/>
    <property type="molecule type" value="Genomic_DNA"/>
</dbReference>
<dbReference type="RefSeq" id="WP_114365667.1">
    <property type="nucleotide sequence ID" value="NZ_BHZF01000001.1"/>
</dbReference>
<dbReference type="SUPFAM" id="SSF159283">
    <property type="entry name" value="Guanosine diphospho-D-mannose pyrophosphorylase/mannose-6-phosphate isomerase linker domain"/>
    <property type="match status" value="1"/>
</dbReference>
<name>A0A369ACK1_9FLAO</name>
<dbReference type="AlphaFoldDB" id="A0A369ACK1"/>
<dbReference type="GO" id="GO:0005525">
    <property type="term" value="F:GTP binding"/>
    <property type="evidence" value="ECO:0007669"/>
    <property type="project" value="UniProtKB-KW"/>
</dbReference>
<dbReference type="InterPro" id="IPR029044">
    <property type="entry name" value="Nucleotide-diphossugar_trans"/>
</dbReference>
<dbReference type="InterPro" id="IPR051161">
    <property type="entry name" value="Mannose-6P_isomerase_type2"/>
</dbReference>
<evidence type="ECO:0000259" key="9">
    <source>
        <dbReference type="Pfam" id="PF22640"/>
    </source>
</evidence>
<dbReference type="FunFam" id="3.90.550.10:FF:000046">
    <property type="entry name" value="Mannose-1-phosphate guanylyltransferase (GDP)"/>
    <property type="match status" value="1"/>
</dbReference>
<keyword evidence="11" id="KW-1185">Reference proteome</keyword>
<keyword evidence="5" id="KW-0547">Nucleotide-binding</keyword>
<feature type="domain" description="MannoseP isomerase/GMP-like beta-helix" evidence="9">
    <location>
        <begin position="303"/>
        <end position="350"/>
    </location>
</feature>
<comment type="similarity">
    <text evidence="1">Belongs to the mannose-6-phosphate isomerase type 2 family.</text>
</comment>
<dbReference type="EC" id="2.7.7.13" evidence="2"/>
<dbReference type="PANTHER" id="PTHR46390">
    <property type="entry name" value="MANNOSE-1-PHOSPHATE GUANYLYLTRANSFERASE"/>
    <property type="match status" value="1"/>
</dbReference>
<evidence type="ECO:0000313" key="11">
    <source>
        <dbReference type="Proteomes" id="UP000253517"/>
    </source>
</evidence>
<feature type="domain" description="Nucleotidyl transferase" evidence="8">
    <location>
        <begin position="7"/>
        <end position="284"/>
    </location>
</feature>
<organism evidence="10 11">
    <name type="scientific">Schleiferia thermophila</name>
    <dbReference type="NCBI Taxonomy" id="884107"/>
    <lineage>
        <taxon>Bacteria</taxon>
        <taxon>Pseudomonadati</taxon>
        <taxon>Bacteroidota</taxon>
        <taxon>Flavobacteriia</taxon>
        <taxon>Flavobacteriales</taxon>
        <taxon>Schleiferiaceae</taxon>
        <taxon>Schleiferia</taxon>
    </lineage>
</organism>
<dbReference type="Pfam" id="PF22640">
    <property type="entry name" value="ManC_GMP_beta-helix"/>
    <property type="match status" value="1"/>
</dbReference>